<dbReference type="RefSeq" id="XP_024345823.1">
    <property type="nucleotide sequence ID" value="XM_024499769.1"/>
</dbReference>
<dbReference type="EMBL" id="APAU02000228">
    <property type="protein sequence ID" value="EUB54627.1"/>
    <property type="molecule type" value="Genomic_DNA"/>
</dbReference>
<organism evidence="1 2">
    <name type="scientific">Echinococcus granulosus</name>
    <name type="common">Hydatid tapeworm</name>
    <dbReference type="NCBI Taxonomy" id="6210"/>
    <lineage>
        <taxon>Eukaryota</taxon>
        <taxon>Metazoa</taxon>
        <taxon>Spiralia</taxon>
        <taxon>Lophotrochozoa</taxon>
        <taxon>Platyhelminthes</taxon>
        <taxon>Cestoda</taxon>
        <taxon>Eucestoda</taxon>
        <taxon>Cyclophyllidea</taxon>
        <taxon>Taeniidae</taxon>
        <taxon>Echinococcus</taxon>
        <taxon>Echinococcus granulosus group</taxon>
    </lineage>
</organism>
<keyword evidence="2" id="KW-1185">Reference proteome</keyword>
<dbReference type="Proteomes" id="UP000019149">
    <property type="component" value="Unassembled WGS sequence"/>
</dbReference>
<name>W6U895_ECHGR</name>
<reference evidence="1 2" key="1">
    <citation type="journal article" date="2013" name="Nat. Genet.">
        <title>The genome of the hydatid tapeworm Echinococcus granulosus.</title>
        <authorList>
            <person name="Zheng H."/>
            <person name="Zhang W."/>
            <person name="Zhang L."/>
            <person name="Zhang Z."/>
            <person name="Li J."/>
            <person name="Lu G."/>
            <person name="Zhu Y."/>
            <person name="Wang Y."/>
            <person name="Huang Y."/>
            <person name="Liu J."/>
            <person name="Kang H."/>
            <person name="Chen J."/>
            <person name="Wang L."/>
            <person name="Chen A."/>
            <person name="Yu S."/>
            <person name="Gao Z."/>
            <person name="Jin L."/>
            <person name="Gu W."/>
            <person name="Wang Z."/>
            <person name="Zhao L."/>
            <person name="Shi B."/>
            <person name="Wen H."/>
            <person name="Lin R."/>
            <person name="Jones M.K."/>
            <person name="Brejova B."/>
            <person name="Vinar T."/>
            <person name="Zhao G."/>
            <person name="McManus D.P."/>
            <person name="Chen Z."/>
            <person name="Zhou Y."/>
            <person name="Wang S."/>
        </authorList>
    </citation>
    <scope>NUCLEOTIDE SEQUENCE [LARGE SCALE GENOMIC DNA]</scope>
</reference>
<evidence type="ECO:0000313" key="2">
    <source>
        <dbReference type="Proteomes" id="UP000019149"/>
    </source>
</evidence>
<evidence type="ECO:0000313" key="1">
    <source>
        <dbReference type="EMBL" id="EUB54627.1"/>
    </source>
</evidence>
<sequence>MDRTRSQTHRIAGRVDCWLVVSAEQSATPPRCDDLAVSARFFEQCPNKLPNSTRSRIPLTVSLSRFCNADHPLKSSSKMDRTRSQTHRIAGRVDCWLVVSAEQSATPPRCDDLAVSARFFEQCPNKLPNSTRSRIPLTVSLSRFCNVYL</sequence>
<accession>W6U895</accession>
<protein>
    <submittedName>
        <fullName evidence="1">Uncharacterized protein</fullName>
    </submittedName>
</protein>
<dbReference type="KEGG" id="egl:EGR_10520"/>
<comment type="caution">
    <text evidence="1">The sequence shown here is derived from an EMBL/GenBank/DDBJ whole genome shotgun (WGS) entry which is preliminary data.</text>
</comment>
<dbReference type="GeneID" id="36346235"/>
<gene>
    <name evidence="1" type="ORF">EGR_10520</name>
</gene>
<dbReference type="CTD" id="36346235"/>
<proteinExistence type="predicted"/>
<dbReference type="AlphaFoldDB" id="W6U895"/>